<keyword evidence="1" id="KW-0694">RNA-binding</keyword>
<dbReference type="GO" id="GO:0015074">
    <property type="term" value="P:DNA integration"/>
    <property type="evidence" value="ECO:0007669"/>
    <property type="project" value="InterPro"/>
</dbReference>
<proteinExistence type="predicted"/>
<dbReference type="Proteomes" id="UP000672032">
    <property type="component" value="Chromosome 2"/>
</dbReference>
<dbReference type="GO" id="GO:0005634">
    <property type="term" value="C:nucleus"/>
    <property type="evidence" value="ECO:0007669"/>
    <property type="project" value="UniProtKB-ARBA"/>
</dbReference>
<reference evidence="3" key="1">
    <citation type="submission" date="2020-10" db="EMBL/GenBank/DDBJ databases">
        <title>Genome Sequence of Monilinia vaccinii-corymbosi Sheds Light on Mummy Berry Disease Infection of Blueberry and Mating Type.</title>
        <authorList>
            <person name="Yow A.G."/>
            <person name="Zhang Y."/>
            <person name="Bansal K."/>
            <person name="Eacker S.M."/>
            <person name="Sullivan S."/>
            <person name="Liachko I."/>
            <person name="Cubeta M.A."/>
            <person name="Rollins J.A."/>
            <person name="Ashrafi H."/>
        </authorList>
    </citation>
    <scope>NUCLEOTIDE SEQUENCE</scope>
    <source>
        <strain evidence="3">RL-1</strain>
    </source>
</reference>
<evidence type="ECO:0000313" key="4">
    <source>
        <dbReference type="Proteomes" id="UP000672032"/>
    </source>
</evidence>
<dbReference type="AlphaFoldDB" id="A0A8A3NYZ7"/>
<dbReference type="InterPro" id="IPR036397">
    <property type="entry name" value="RNaseH_sf"/>
</dbReference>
<accession>A0A8A3NYZ7</accession>
<dbReference type="InterPro" id="IPR012337">
    <property type="entry name" value="RNaseH-like_sf"/>
</dbReference>
<protein>
    <recommendedName>
        <fullName evidence="2">Integrase catalytic domain-containing protein</fullName>
    </recommendedName>
</protein>
<evidence type="ECO:0000313" key="3">
    <source>
        <dbReference type="EMBL" id="QSZ30763.1"/>
    </source>
</evidence>
<feature type="domain" description="Integrase catalytic" evidence="2">
    <location>
        <begin position="1"/>
        <end position="171"/>
    </location>
</feature>
<dbReference type="OrthoDB" id="3506412at2759"/>
<dbReference type="PANTHER" id="PTHR35046:SF18">
    <property type="entry name" value="RNA-DIRECTED DNA POLYMERASE"/>
    <property type="match status" value="1"/>
</dbReference>
<dbReference type="GO" id="GO:0003723">
    <property type="term" value="F:RNA binding"/>
    <property type="evidence" value="ECO:0007669"/>
    <property type="project" value="UniProtKB-KW"/>
</dbReference>
<name>A0A8A3NYZ7_9HELO</name>
<evidence type="ECO:0000256" key="1">
    <source>
        <dbReference type="ARBA" id="ARBA00022884"/>
    </source>
</evidence>
<sequence length="177" mass="21071">MDYCSFNKHKHGYDNVLIIVDRLTKQAIFIPCHKEVDSCEQARLYLYHVYRYYNALRTIVSNRGLQFISDFWQEFNRLLNTDIKLSTVYHFQTDSQTEIYNQYLQQQLQPFYPASDLKTAPHKLHDFHRSNPTQPGPPAQLLEWIKLYKSGEDDYDYADNNKPMSAADRKLFFETTL</sequence>
<dbReference type="PROSITE" id="PS50994">
    <property type="entry name" value="INTEGRASE"/>
    <property type="match status" value="1"/>
</dbReference>
<organism evidence="3 4">
    <name type="scientific">Monilinia vaccinii-corymbosi</name>
    <dbReference type="NCBI Taxonomy" id="61207"/>
    <lineage>
        <taxon>Eukaryota</taxon>
        <taxon>Fungi</taxon>
        <taxon>Dikarya</taxon>
        <taxon>Ascomycota</taxon>
        <taxon>Pezizomycotina</taxon>
        <taxon>Leotiomycetes</taxon>
        <taxon>Helotiales</taxon>
        <taxon>Sclerotiniaceae</taxon>
        <taxon>Monilinia</taxon>
    </lineage>
</organism>
<dbReference type="EMBL" id="CP063406">
    <property type="protein sequence ID" value="QSZ30763.1"/>
    <property type="molecule type" value="Genomic_DNA"/>
</dbReference>
<dbReference type="PANTHER" id="PTHR35046">
    <property type="entry name" value="ZINC KNUCKLE (CCHC-TYPE) FAMILY PROTEIN"/>
    <property type="match status" value="1"/>
</dbReference>
<evidence type="ECO:0000259" key="2">
    <source>
        <dbReference type="PROSITE" id="PS50994"/>
    </source>
</evidence>
<dbReference type="Gene3D" id="3.30.420.10">
    <property type="entry name" value="Ribonuclease H-like superfamily/Ribonuclease H"/>
    <property type="match status" value="1"/>
</dbReference>
<gene>
    <name evidence="3" type="ORF">DSL72_000321</name>
</gene>
<dbReference type="InterPro" id="IPR001584">
    <property type="entry name" value="Integrase_cat-core"/>
</dbReference>
<dbReference type="SUPFAM" id="SSF53098">
    <property type="entry name" value="Ribonuclease H-like"/>
    <property type="match status" value="1"/>
</dbReference>
<keyword evidence="4" id="KW-1185">Reference proteome</keyword>